<evidence type="ECO:0000313" key="8">
    <source>
        <dbReference type="Proteomes" id="UP000383932"/>
    </source>
</evidence>
<dbReference type="InterPro" id="IPR037593">
    <property type="entry name" value="MIOS/Sea4"/>
</dbReference>
<sequence>MQTSLRRHVLWDPLGTDKFIVGASSEVKLYEWNSKAGEVRTLASQSDLAHMKCLAWSPHTSIDDLVAVGLTSGTVELLRLNSSVASPPGTRDTLDAPKAATLPVKYQRPCYALEFSPIDPNYLAVGLEKARNEPSLLIWDIERSARTLPSPTTPLPAFQRASPRLPATRPAMSLVGSGDVRPLQYYGSTEAVHSIAFLPGNLHLLIAGIGNKRIGMYDLRSFGVATTSSSNTQSGGSSQPASYMTKAVYGIVVDPLDDNRFASYGDDMGIRLWDRRWTDPIMTWTEMDAAESTDPRACNVSMIQFSKARRGVLGSLMKDAHVVRLWDILDHRREITEQNVDTAENSPARWNNYQIPRSHSRAPSTASTAVSHIHGIATLMPDGPVLARTMTGGTSKKGISSFAFAPPQLASLFIPHVITVSRDGALDISAVLSSDVQTWSSRGMLASTSRGRLDVKTGGGLKDEAINIRSSWNSEGEWVVPEPWELADEPLASAINDALGLAPSLSITEDRPGRALDRPSVPSVKKTTASRSSSAAPSGRAYSPAALRRIPLGKHRRIRSASPLPLDPESGTDGEVPAPAQGPVGDAPRVSPAMSETYFKGDPTTNVRSLRRGSKVDLALREDISMIMRRRAMKGYGIKNFLRNADIITETQQNATTTSYMWRWLDASREILSAGGSSRINGIEFKYQGVLGIWEGFGPLAAPGATLAPQTATDSLSHSPLIGASAPQSHSSPALGPNANLGLSRPPSQRGGKRGERHRSPQRDQYDAAINILNTRRDSIADGAGDSGAAFSGFDAREMGQKRRFGRLGRRRLGLALCGWDINNAEIRTDIARWLREGKCTKAACWATFLNDFKLAVEALMHSTDEVHRIISGIVVAAETEPDKRLKGAWREHCQKLGGRLEDPYLRIMLAHLAFDDWITVVEEAAIPLRDRLNIALRFLDDGQLGQFFQGLKKDLERSGDLEALVFTGLTVAGLRVLQRYVDNTGDVQTAAILTALICPGMLQDERAERWISTYEDLLDSWRMFHQRCQFDIERGEILRELVLAGDREPFEWVPRQLAMRCNFCDKIVNAVGPMDFGRSAITGVSTGHDRVRLSFCPHCRNVLPRCDICLMSLSGPLSDFLRDSELTYMDSAHDTFDDALVFCQTCRHGGHAVHIMEWFFGNEENDAQGHKECAVADCTCNCALEFGNEDEDEAGAQQ</sequence>
<evidence type="ECO:0000256" key="2">
    <source>
        <dbReference type="ARBA" id="ARBA00022574"/>
    </source>
</evidence>
<name>A0A5N5QAQ9_9AGAM</name>
<dbReference type="InterPro" id="IPR015943">
    <property type="entry name" value="WD40/YVTN_repeat-like_dom_sf"/>
</dbReference>
<gene>
    <name evidence="7" type="ORF">CTheo_7724</name>
</gene>
<dbReference type="GO" id="GO:1904263">
    <property type="term" value="P:positive regulation of TORC1 signaling"/>
    <property type="evidence" value="ECO:0007669"/>
    <property type="project" value="TreeGrafter"/>
</dbReference>
<evidence type="ECO:0000259" key="5">
    <source>
        <dbReference type="Pfam" id="PF17034"/>
    </source>
</evidence>
<dbReference type="Pfam" id="PF21720">
    <property type="entry name" value="MIOS_WD40"/>
    <property type="match status" value="1"/>
</dbReference>
<dbReference type="GO" id="GO:0005737">
    <property type="term" value="C:cytoplasm"/>
    <property type="evidence" value="ECO:0007669"/>
    <property type="project" value="TreeGrafter"/>
</dbReference>
<feature type="region of interest" description="Disordered" evidence="4">
    <location>
        <begin position="710"/>
        <end position="765"/>
    </location>
</feature>
<dbReference type="InterPro" id="IPR031488">
    <property type="entry name" value="Zn_ribbon_mio"/>
</dbReference>
<dbReference type="Pfam" id="PF17034">
    <property type="entry name" value="zinc_ribbon_16"/>
    <property type="match status" value="1"/>
</dbReference>
<dbReference type="PANTHER" id="PTHR16453">
    <property type="entry name" value="WD40 DOMAIN-CONTAINING PROTEIN MIO FAMILY MEMBER"/>
    <property type="match status" value="1"/>
</dbReference>
<dbReference type="AlphaFoldDB" id="A0A5N5QAQ9"/>
<dbReference type="InterPro" id="IPR001680">
    <property type="entry name" value="WD40_rpt"/>
</dbReference>
<dbReference type="Proteomes" id="UP000383932">
    <property type="component" value="Unassembled WGS sequence"/>
</dbReference>
<feature type="domain" description="GATOR2 complex protein MIO zinc-ribbon like" evidence="5">
    <location>
        <begin position="1062"/>
        <end position="1184"/>
    </location>
</feature>
<proteinExistence type="inferred from homology"/>
<evidence type="ECO:0000313" key="7">
    <source>
        <dbReference type="EMBL" id="KAB5588835.1"/>
    </source>
</evidence>
<dbReference type="CDD" id="cd16691">
    <property type="entry name" value="mRING-H2-C3H3C2_Mio"/>
    <property type="match status" value="1"/>
</dbReference>
<evidence type="ECO:0000256" key="4">
    <source>
        <dbReference type="SAM" id="MobiDB-lite"/>
    </source>
</evidence>
<comment type="caution">
    <text evidence="7">The sequence shown here is derived from an EMBL/GenBank/DDBJ whole genome shotgun (WGS) entry which is preliminary data.</text>
</comment>
<keyword evidence="2" id="KW-0853">WD repeat</keyword>
<dbReference type="PANTHER" id="PTHR16453:SF9">
    <property type="entry name" value="GATOR COMPLEX PROTEIN MIOS"/>
    <property type="match status" value="1"/>
</dbReference>
<dbReference type="OrthoDB" id="341486at2759"/>
<comment type="similarity">
    <text evidence="1">Belongs to the WD repeat mio family.</text>
</comment>
<protein>
    <submittedName>
        <fullName evidence="7">WD repeat protein</fullName>
    </submittedName>
</protein>
<evidence type="ECO:0000256" key="3">
    <source>
        <dbReference type="ARBA" id="ARBA00022737"/>
    </source>
</evidence>
<reference evidence="7 8" key="1">
    <citation type="journal article" date="2019" name="Fungal Biol. Biotechnol.">
        <title>Draft genome sequence of fastidious pathogen Ceratobasidium theobromae, which causes vascular-streak dieback in Theobroma cacao.</title>
        <authorList>
            <person name="Ali S.S."/>
            <person name="Asman A."/>
            <person name="Shao J."/>
            <person name="Firmansyah A.P."/>
            <person name="Susilo A.W."/>
            <person name="Rosmana A."/>
            <person name="McMahon P."/>
            <person name="Junaid M."/>
            <person name="Guest D."/>
            <person name="Kheng T.Y."/>
            <person name="Meinhardt L.W."/>
            <person name="Bailey B.A."/>
        </authorList>
    </citation>
    <scope>NUCLEOTIDE SEQUENCE [LARGE SCALE GENOMIC DNA]</scope>
    <source>
        <strain evidence="7 8">CT2</strain>
    </source>
</reference>
<keyword evidence="8" id="KW-1185">Reference proteome</keyword>
<evidence type="ECO:0000256" key="1">
    <source>
        <dbReference type="ARBA" id="ARBA00009713"/>
    </source>
</evidence>
<feature type="domain" description="MIOS-like alpha-solenoid" evidence="6">
    <location>
        <begin position="801"/>
        <end position="939"/>
    </location>
</feature>
<keyword evidence="3" id="KW-0677">Repeat</keyword>
<evidence type="ECO:0000259" key="6">
    <source>
        <dbReference type="Pfam" id="PF21719"/>
    </source>
</evidence>
<dbReference type="Gene3D" id="2.130.10.10">
    <property type="entry name" value="YVTN repeat-like/Quinoprotein amine dehydrogenase"/>
    <property type="match status" value="2"/>
</dbReference>
<dbReference type="SMART" id="SM00320">
    <property type="entry name" value="WD40"/>
    <property type="match status" value="4"/>
</dbReference>
<dbReference type="EMBL" id="SSOP01000361">
    <property type="protein sequence ID" value="KAB5588835.1"/>
    <property type="molecule type" value="Genomic_DNA"/>
</dbReference>
<dbReference type="SUPFAM" id="SSF50978">
    <property type="entry name" value="WD40 repeat-like"/>
    <property type="match status" value="1"/>
</dbReference>
<dbReference type="InterPro" id="IPR036322">
    <property type="entry name" value="WD40_repeat_dom_sf"/>
</dbReference>
<dbReference type="InterPro" id="IPR049092">
    <property type="entry name" value="MIOS_a-sol"/>
</dbReference>
<dbReference type="Pfam" id="PF21719">
    <property type="entry name" value="MIOS_a-sol"/>
    <property type="match status" value="1"/>
</dbReference>
<organism evidence="7 8">
    <name type="scientific">Ceratobasidium theobromae</name>
    <dbReference type="NCBI Taxonomy" id="1582974"/>
    <lineage>
        <taxon>Eukaryota</taxon>
        <taxon>Fungi</taxon>
        <taxon>Dikarya</taxon>
        <taxon>Basidiomycota</taxon>
        <taxon>Agaricomycotina</taxon>
        <taxon>Agaricomycetes</taxon>
        <taxon>Cantharellales</taxon>
        <taxon>Ceratobasidiaceae</taxon>
        <taxon>Ceratobasidium</taxon>
    </lineage>
</organism>
<accession>A0A5N5QAQ9</accession>
<feature type="compositionally biased region" description="Low complexity" evidence="4">
    <location>
        <begin position="529"/>
        <end position="546"/>
    </location>
</feature>
<feature type="region of interest" description="Disordered" evidence="4">
    <location>
        <begin position="509"/>
        <end position="591"/>
    </location>
</feature>